<keyword evidence="3" id="KW-1185">Reference proteome</keyword>
<gene>
    <name evidence="2" type="ORF">NDU88_001104</name>
</gene>
<evidence type="ECO:0000313" key="2">
    <source>
        <dbReference type="EMBL" id="KAJ1205676.1"/>
    </source>
</evidence>
<name>A0AAV7VZ43_PLEWA</name>
<organism evidence="2 3">
    <name type="scientific">Pleurodeles waltl</name>
    <name type="common">Iberian ribbed newt</name>
    <dbReference type="NCBI Taxonomy" id="8319"/>
    <lineage>
        <taxon>Eukaryota</taxon>
        <taxon>Metazoa</taxon>
        <taxon>Chordata</taxon>
        <taxon>Craniata</taxon>
        <taxon>Vertebrata</taxon>
        <taxon>Euteleostomi</taxon>
        <taxon>Amphibia</taxon>
        <taxon>Batrachia</taxon>
        <taxon>Caudata</taxon>
        <taxon>Salamandroidea</taxon>
        <taxon>Salamandridae</taxon>
        <taxon>Pleurodelinae</taxon>
        <taxon>Pleurodeles</taxon>
    </lineage>
</organism>
<evidence type="ECO:0000313" key="3">
    <source>
        <dbReference type="Proteomes" id="UP001066276"/>
    </source>
</evidence>
<sequence>MEHAAVWLKEMEEVPKETEPGIVTEIRKKDDPHIKVEWSMPTKNFEAIKVNAEEKHKAQEWRVIKCYRCDAPGHIASSRTCAARNAICRTCGHSFVIPKISLAHCGNQAGGVFALLLVSIMFALGSWGPVTYGGAWDAARETAMTVQPAASLYRGLPRAHSPPHLISVAHYRGPCGPYLPRIPRKPRSRWGDRATTIFMENAELAFPVSAQASRRQHLCGANASAGRCATARFWDSEAPAADHQPRTDTLANTVCVCIHLRTQGRDDGAMVCRVQSLEEGRSEKAPKVVGRGCERRQEGAADSLRLTGKAKRRGMLPAGPLRRRDEGGEGAWGMGSL</sequence>
<dbReference type="Proteomes" id="UP001066276">
    <property type="component" value="Chromosome 1_2"/>
</dbReference>
<feature type="region of interest" description="Disordered" evidence="1">
    <location>
        <begin position="308"/>
        <end position="337"/>
    </location>
</feature>
<dbReference type="AlphaFoldDB" id="A0AAV7VZ43"/>
<proteinExistence type="predicted"/>
<accession>A0AAV7VZ43</accession>
<reference evidence="2" key="1">
    <citation type="journal article" date="2022" name="bioRxiv">
        <title>Sequencing and chromosome-scale assembly of the giantPleurodeles waltlgenome.</title>
        <authorList>
            <person name="Brown T."/>
            <person name="Elewa A."/>
            <person name="Iarovenko S."/>
            <person name="Subramanian E."/>
            <person name="Araus A.J."/>
            <person name="Petzold A."/>
            <person name="Susuki M."/>
            <person name="Suzuki K.-i.T."/>
            <person name="Hayashi T."/>
            <person name="Toyoda A."/>
            <person name="Oliveira C."/>
            <person name="Osipova E."/>
            <person name="Leigh N.D."/>
            <person name="Simon A."/>
            <person name="Yun M.H."/>
        </authorList>
    </citation>
    <scope>NUCLEOTIDE SEQUENCE</scope>
    <source>
        <strain evidence="2">20211129_DDA</strain>
        <tissue evidence="2">Liver</tissue>
    </source>
</reference>
<evidence type="ECO:0000256" key="1">
    <source>
        <dbReference type="SAM" id="MobiDB-lite"/>
    </source>
</evidence>
<dbReference type="EMBL" id="JANPWB010000002">
    <property type="protein sequence ID" value="KAJ1205676.1"/>
    <property type="molecule type" value="Genomic_DNA"/>
</dbReference>
<comment type="caution">
    <text evidence="2">The sequence shown here is derived from an EMBL/GenBank/DDBJ whole genome shotgun (WGS) entry which is preliminary data.</text>
</comment>
<protein>
    <submittedName>
        <fullName evidence="2">Uncharacterized protein</fullName>
    </submittedName>
</protein>